<evidence type="ECO:0000313" key="3">
    <source>
        <dbReference type="Proteomes" id="UP000762676"/>
    </source>
</evidence>
<protein>
    <recommendedName>
        <fullName evidence="4">Receptor ligand binding region domain-containing protein</fullName>
    </recommendedName>
</protein>
<accession>A0AAV4G2L3</accession>
<dbReference type="Gene3D" id="3.40.50.2300">
    <property type="match status" value="1"/>
</dbReference>
<dbReference type="EMBL" id="BMAT01011808">
    <property type="protein sequence ID" value="GFR79727.1"/>
    <property type="molecule type" value="Genomic_DNA"/>
</dbReference>
<reference evidence="2 3" key="1">
    <citation type="journal article" date="2021" name="Elife">
        <title>Chloroplast acquisition without the gene transfer in kleptoplastic sea slugs, Plakobranchus ocellatus.</title>
        <authorList>
            <person name="Maeda T."/>
            <person name="Takahashi S."/>
            <person name="Yoshida T."/>
            <person name="Shimamura S."/>
            <person name="Takaki Y."/>
            <person name="Nagai Y."/>
            <person name="Toyoda A."/>
            <person name="Suzuki Y."/>
            <person name="Arimoto A."/>
            <person name="Ishii H."/>
            <person name="Satoh N."/>
            <person name="Nishiyama T."/>
            <person name="Hasebe M."/>
            <person name="Maruyama T."/>
            <person name="Minagawa J."/>
            <person name="Obokata J."/>
            <person name="Shigenobu S."/>
        </authorList>
    </citation>
    <scope>NUCLEOTIDE SEQUENCE [LARGE SCALE GENOMIC DNA]</scope>
</reference>
<evidence type="ECO:0000313" key="2">
    <source>
        <dbReference type="EMBL" id="GFR79727.1"/>
    </source>
</evidence>
<sequence length="129" mass="14063">MATRLCLFVFISCFVKSSLSQAGQASPVVAVVISQATADYNSNLISIFENVQGHLNVGDRSDVEFKTIITTNVSDTMDNVCSILESGVSVLVDMSTPQLSNLLKSVCTTFGIAYVSVLDRSYYGFWDER</sequence>
<evidence type="ECO:0000256" key="1">
    <source>
        <dbReference type="SAM" id="SignalP"/>
    </source>
</evidence>
<gene>
    <name evidence="2" type="ORF">ElyMa_005883300</name>
</gene>
<keyword evidence="1" id="KW-0732">Signal</keyword>
<name>A0AAV4G2L3_9GAST</name>
<dbReference type="AlphaFoldDB" id="A0AAV4G2L3"/>
<feature type="chain" id="PRO_5043584995" description="Receptor ligand binding region domain-containing protein" evidence="1">
    <location>
        <begin position="21"/>
        <end position="129"/>
    </location>
</feature>
<keyword evidence="3" id="KW-1185">Reference proteome</keyword>
<comment type="caution">
    <text evidence="2">The sequence shown here is derived from an EMBL/GenBank/DDBJ whole genome shotgun (WGS) entry which is preliminary data.</text>
</comment>
<proteinExistence type="predicted"/>
<feature type="signal peptide" evidence="1">
    <location>
        <begin position="1"/>
        <end position="20"/>
    </location>
</feature>
<evidence type="ECO:0008006" key="4">
    <source>
        <dbReference type="Google" id="ProtNLM"/>
    </source>
</evidence>
<organism evidence="2 3">
    <name type="scientific">Elysia marginata</name>
    <dbReference type="NCBI Taxonomy" id="1093978"/>
    <lineage>
        <taxon>Eukaryota</taxon>
        <taxon>Metazoa</taxon>
        <taxon>Spiralia</taxon>
        <taxon>Lophotrochozoa</taxon>
        <taxon>Mollusca</taxon>
        <taxon>Gastropoda</taxon>
        <taxon>Heterobranchia</taxon>
        <taxon>Euthyneura</taxon>
        <taxon>Panpulmonata</taxon>
        <taxon>Sacoglossa</taxon>
        <taxon>Placobranchoidea</taxon>
        <taxon>Plakobranchidae</taxon>
        <taxon>Elysia</taxon>
    </lineage>
</organism>
<dbReference type="Proteomes" id="UP000762676">
    <property type="component" value="Unassembled WGS sequence"/>
</dbReference>